<proteinExistence type="predicted"/>
<sequence>MKLFTCAAPARAYYKVIIGHTSKYACEKLCVVGKWQNHRIHFVHNGTIEYCRRCNKDFKLYTGNNPHIRGKSPLLKIGVNLIKQFPLDPMHLMHLAVTKRSLFRLYGGQT</sequence>
<evidence type="ECO:0000313" key="1">
    <source>
        <dbReference type="EMBL" id="KAJ8928016.1"/>
    </source>
</evidence>
<dbReference type="EMBL" id="JANEYF010005499">
    <property type="protein sequence ID" value="KAJ8928016.1"/>
    <property type="molecule type" value="Genomic_DNA"/>
</dbReference>
<comment type="caution">
    <text evidence="1">The sequence shown here is derived from an EMBL/GenBank/DDBJ whole genome shotgun (WGS) entry which is preliminary data.</text>
</comment>
<dbReference type="AlphaFoldDB" id="A0AAV8WQL2"/>
<organism evidence="1 2">
    <name type="scientific">Rhamnusium bicolor</name>
    <dbReference type="NCBI Taxonomy" id="1586634"/>
    <lineage>
        <taxon>Eukaryota</taxon>
        <taxon>Metazoa</taxon>
        <taxon>Ecdysozoa</taxon>
        <taxon>Arthropoda</taxon>
        <taxon>Hexapoda</taxon>
        <taxon>Insecta</taxon>
        <taxon>Pterygota</taxon>
        <taxon>Neoptera</taxon>
        <taxon>Endopterygota</taxon>
        <taxon>Coleoptera</taxon>
        <taxon>Polyphaga</taxon>
        <taxon>Cucujiformia</taxon>
        <taxon>Chrysomeloidea</taxon>
        <taxon>Cerambycidae</taxon>
        <taxon>Lepturinae</taxon>
        <taxon>Rhagiini</taxon>
        <taxon>Rhamnusium</taxon>
    </lineage>
</organism>
<reference evidence="1" key="1">
    <citation type="journal article" date="2023" name="Insect Mol. Biol.">
        <title>Genome sequencing provides insights into the evolution of gene families encoding plant cell wall-degrading enzymes in longhorned beetles.</title>
        <authorList>
            <person name="Shin N.R."/>
            <person name="Okamura Y."/>
            <person name="Kirsch R."/>
            <person name="Pauchet Y."/>
        </authorList>
    </citation>
    <scope>NUCLEOTIDE SEQUENCE</scope>
    <source>
        <strain evidence="1">RBIC_L_NR</strain>
    </source>
</reference>
<keyword evidence="2" id="KW-1185">Reference proteome</keyword>
<accession>A0AAV8WQL2</accession>
<dbReference type="Proteomes" id="UP001162156">
    <property type="component" value="Unassembled WGS sequence"/>
</dbReference>
<gene>
    <name evidence="1" type="ORF">NQ314_019482</name>
</gene>
<protein>
    <submittedName>
        <fullName evidence="1">Uncharacterized protein</fullName>
    </submittedName>
</protein>
<evidence type="ECO:0000313" key="2">
    <source>
        <dbReference type="Proteomes" id="UP001162156"/>
    </source>
</evidence>
<name>A0AAV8WQL2_9CUCU</name>